<evidence type="ECO:0000313" key="1">
    <source>
        <dbReference type="EMBL" id="KIC04704.1"/>
    </source>
</evidence>
<comment type="caution">
    <text evidence="1">The sequence shown here is derived from an EMBL/GenBank/DDBJ whole genome shotgun (WGS) entry which is preliminary data.</text>
</comment>
<protein>
    <submittedName>
        <fullName evidence="1">Peptide ABC transporter ATPase</fullName>
    </submittedName>
</protein>
<dbReference type="EMBL" id="AWYA01000089">
    <property type="protein sequence ID" value="KIC04704.1"/>
    <property type="molecule type" value="Genomic_DNA"/>
</dbReference>
<evidence type="ECO:0000313" key="2">
    <source>
        <dbReference type="Proteomes" id="UP000031011"/>
    </source>
</evidence>
<name>A0A837DV59_9LACO</name>
<accession>A0A837DV59</accession>
<proteinExistence type="predicted"/>
<gene>
    <name evidence="1" type="ORF">LRN_0769</name>
</gene>
<reference evidence="1 2" key="1">
    <citation type="journal article" date="2015" name="BMC Microbiol.">
        <title>Lactobacillus ruminis strains cluster according to their mammalian gut source.</title>
        <authorList>
            <person name="O' Donnell M.M."/>
            <person name="Harris H.M."/>
            <person name="Lynch D.B."/>
            <person name="Ross R.P."/>
            <person name="O'Toole P.W."/>
        </authorList>
    </citation>
    <scope>NUCLEOTIDE SEQUENCE [LARGE SCALE GENOMIC DNA]</scope>
    <source>
        <strain evidence="1 2">DPC 6832</strain>
    </source>
</reference>
<dbReference type="Proteomes" id="UP000031011">
    <property type="component" value="Unassembled WGS sequence"/>
</dbReference>
<dbReference type="AlphaFoldDB" id="A0A837DV59"/>
<organism evidence="1 2">
    <name type="scientific">Ligilactobacillus ruminis DPC 6832</name>
    <dbReference type="NCBI Taxonomy" id="1402208"/>
    <lineage>
        <taxon>Bacteria</taxon>
        <taxon>Bacillati</taxon>
        <taxon>Bacillota</taxon>
        <taxon>Bacilli</taxon>
        <taxon>Lactobacillales</taxon>
        <taxon>Lactobacillaceae</taxon>
        <taxon>Ligilactobacillus</taxon>
    </lineage>
</organism>
<sequence>MKKEQEQKYYEGTNIEVDNNAYYKNVNTGVIMPEREYVEMIKREAEELGISFDECFTEDDMFVLVDEDGNDYYTNEE</sequence>